<sequence>MAKKAKPFNPFDPNSIKPKAKPRSDHAPSAAPNRTAGPPAPIAPSEPLPPESATPRPAIPLAHRTPDVEEPVPETEPEEEPSGEHEEADLTVEEEVSEASEEPLEIQPPSVEPIEDEEESPSPVTASGLDRGVGLRNQEEPKVDSIEISAEERVSDLIAESKQLAVESGMEVPDTPESKKVHPDIQIPKHFIQPAKKERGKPRPRRRKVKPPPAKRVVKLNRRKYMDFKVDLREIMEEENVPDEHRANVLGSTWAKGERSGIDAALEYVNEKEDEGVLSDGAANRIRNVLKSYRTER</sequence>
<evidence type="ECO:0000256" key="1">
    <source>
        <dbReference type="SAM" id="MobiDB-lite"/>
    </source>
</evidence>
<proteinExistence type="predicted"/>
<feature type="compositionally biased region" description="Pro residues" evidence="1">
    <location>
        <begin position="38"/>
        <end position="52"/>
    </location>
</feature>
<organism evidence="2">
    <name type="scientific">uncultured marine group II/III euryarchaeote KM3_149_A03</name>
    <dbReference type="NCBI Taxonomy" id="1457884"/>
    <lineage>
        <taxon>Archaea</taxon>
        <taxon>Methanobacteriati</taxon>
        <taxon>Methanobacteriota</taxon>
        <taxon>environmental samples</taxon>
    </lineage>
</organism>
<feature type="compositionally biased region" description="Basic residues" evidence="1">
    <location>
        <begin position="198"/>
        <end position="210"/>
    </location>
</feature>
<dbReference type="AlphaFoldDB" id="A0A075GIU8"/>
<reference evidence="2" key="1">
    <citation type="journal article" date="2014" name="Genome Biol. Evol.">
        <title>Pangenome evidence for extensive interdomain horizontal transfer affecting lineage core and shell genes in uncultured planktonic thaumarchaeota and euryarchaeota.</title>
        <authorList>
            <person name="Deschamps P."/>
            <person name="Zivanovic Y."/>
            <person name="Moreira D."/>
            <person name="Rodriguez-Valera F."/>
            <person name="Lopez-Garcia P."/>
        </authorList>
    </citation>
    <scope>NUCLEOTIDE SEQUENCE</scope>
</reference>
<feature type="compositionally biased region" description="Basic and acidic residues" evidence="1">
    <location>
        <begin position="137"/>
        <end position="148"/>
    </location>
</feature>
<name>A0A075GIU8_9EURY</name>
<feature type="region of interest" description="Disordered" evidence="1">
    <location>
        <begin position="166"/>
        <end position="214"/>
    </location>
</feature>
<feature type="compositionally biased region" description="Acidic residues" evidence="1">
    <location>
        <begin position="68"/>
        <end position="104"/>
    </location>
</feature>
<feature type="region of interest" description="Disordered" evidence="1">
    <location>
        <begin position="1"/>
        <end position="148"/>
    </location>
</feature>
<protein>
    <submittedName>
        <fullName evidence="2">Uncharacterized protein</fullName>
    </submittedName>
</protein>
<accession>A0A075GIU8</accession>
<evidence type="ECO:0000313" key="2">
    <source>
        <dbReference type="EMBL" id="AIF01483.1"/>
    </source>
</evidence>
<dbReference type="EMBL" id="KF900622">
    <property type="protein sequence ID" value="AIF01483.1"/>
    <property type="molecule type" value="Genomic_DNA"/>
</dbReference>